<dbReference type="GeneID" id="19238367"/>
<dbReference type="AlphaFoldDB" id="U1G1C9"/>
<dbReference type="Proteomes" id="UP000019373">
    <property type="component" value="Unassembled WGS sequence"/>
</dbReference>
<accession>U1G1C9</accession>
<proteinExistence type="predicted"/>
<dbReference type="OrthoDB" id="5231661at2759"/>
<evidence type="ECO:0000256" key="1">
    <source>
        <dbReference type="SAM" id="MobiDB-lite"/>
    </source>
</evidence>
<name>U1G1C9_ENDPU</name>
<protein>
    <submittedName>
        <fullName evidence="2">Uncharacterized protein</fullName>
    </submittedName>
</protein>
<evidence type="ECO:0000313" key="2">
    <source>
        <dbReference type="EMBL" id="ERF71042.1"/>
    </source>
</evidence>
<feature type="compositionally biased region" description="Polar residues" evidence="1">
    <location>
        <begin position="43"/>
        <end position="53"/>
    </location>
</feature>
<organism evidence="2 3">
    <name type="scientific">Endocarpon pusillum (strain Z07020 / HMAS-L-300199)</name>
    <name type="common">Lichen-forming fungus</name>
    <dbReference type="NCBI Taxonomy" id="1263415"/>
    <lineage>
        <taxon>Eukaryota</taxon>
        <taxon>Fungi</taxon>
        <taxon>Dikarya</taxon>
        <taxon>Ascomycota</taxon>
        <taxon>Pezizomycotina</taxon>
        <taxon>Eurotiomycetes</taxon>
        <taxon>Chaetothyriomycetidae</taxon>
        <taxon>Verrucariales</taxon>
        <taxon>Verrucariaceae</taxon>
        <taxon>Endocarpon</taxon>
    </lineage>
</organism>
<evidence type="ECO:0000313" key="3">
    <source>
        <dbReference type="Proteomes" id="UP000019373"/>
    </source>
</evidence>
<dbReference type="eggNOG" id="ENOG502RPWP">
    <property type="taxonomic scope" value="Eukaryota"/>
</dbReference>
<dbReference type="EMBL" id="KE721267">
    <property type="protein sequence ID" value="ERF71042.1"/>
    <property type="molecule type" value="Genomic_DNA"/>
</dbReference>
<reference evidence="3" key="1">
    <citation type="journal article" date="2014" name="BMC Genomics">
        <title>Genome characteristics reveal the impact of lichenization on lichen-forming fungus Endocarpon pusillum Hedwig (Verrucariales, Ascomycota).</title>
        <authorList>
            <person name="Wang Y.-Y."/>
            <person name="Liu B."/>
            <person name="Zhang X.-Y."/>
            <person name="Zhou Q.-M."/>
            <person name="Zhang T."/>
            <person name="Li H."/>
            <person name="Yu Y.-F."/>
            <person name="Zhang X.-L."/>
            <person name="Hao X.-Y."/>
            <person name="Wang M."/>
            <person name="Wang L."/>
            <person name="Wei J.-C."/>
        </authorList>
    </citation>
    <scope>NUCLEOTIDE SEQUENCE [LARGE SCALE GENOMIC DNA]</scope>
    <source>
        <strain evidence="3">Z07020 / HMAS-L-300199</strain>
    </source>
</reference>
<gene>
    <name evidence="2" type="ORF">EPUS_03322</name>
</gene>
<dbReference type="HOGENOM" id="CLU_2037941_0_0_1"/>
<feature type="region of interest" description="Disordered" evidence="1">
    <location>
        <begin position="43"/>
        <end position="70"/>
    </location>
</feature>
<dbReference type="RefSeq" id="XP_007803336.1">
    <property type="nucleotide sequence ID" value="XM_007805145.1"/>
</dbReference>
<dbReference type="OMA" id="WSTANNH"/>
<keyword evidence="3" id="KW-1185">Reference proteome</keyword>
<sequence length="123" mass="13617">MRSATFSRLATLMQQTTWSTANNHKLTLLPAQQSTFSRNLTTFNTKDNVSQKAEPQKRQPDAASPQNPSYPTFSFDGLGASRGVKVVVIAGLTVLGTMETIFWSKFLWAKFSPVPEGESKFKS</sequence>